<dbReference type="Proteomes" id="UP000249115">
    <property type="component" value="Unassembled WGS sequence"/>
</dbReference>
<evidence type="ECO:0000313" key="3">
    <source>
        <dbReference type="Proteomes" id="UP000249115"/>
    </source>
</evidence>
<organism evidence="1 3">
    <name type="scientific">Algoriphagus ratkowskyi</name>
    <dbReference type="NCBI Taxonomy" id="57028"/>
    <lineage>
        <taxon>Bacteria</taxon>
        <taxon>Pseudomonadati</taxon>
        <taxon>Bacteroidota</taxon>
        <taxon>Cytophagia</taxon>
        <taxon>Cytophagales</taxon>
        <taxon>Cyclobacteriaceae</taxon>
        <taxon>Algoriphagus</taxon>
    </lineage>
</organism>
<reference evidence="2 4" key="2">
    <citation type="submission" date="2019-08" db="EMBL/GenBank/DDBJ databases">
        <title>Genome of Algoriphagus ratkowskyi IC026.</title>
        <authorList>
            <person name="Bowman J.P."/>
        </authorList>
    </citation>
    <scope>NUCLEOTIDE SEQUENCE [LARGE SCALE GENOMIC DNA]</scope>
    <source>
        <strain evidence="2 4">IC026</strain>
    </source>
</reference>
<dbReference type="EMBL" id="VORV01000001">
    <property type="protein sequence ID" value="TXD79975.1"/>
    <property type="molecule type" value="Genomic_DNA"/>
</dbReference>
<dbReference type="AlphaFoldDB" id="A0A2W7RAN8"/>
<name>A0A2W7RAN8_9BACT</name>
<sequence length="170" mass="18713">MKKLLPYLILLVTAWSCSESEPEVYTGQKIEYKLNKASDFNYTGTLIIRELSDRNLELTIQMVGAKSTLSTTFPAHLHYGSYTDPDAQMALMLNAVSGADLKSTTVLGVLMNGSKLSFEDMKNFDGHVKVHLSSEGPDYQVILVAGNVGSNSDDLLKFDSTQMKICSSDF</sequence>
<evidence type="ECO:0000313" key="4">
    <source>
        <dbReference type="Proteomes" id="UP000321927"/>
    </source>
</evidence>
<dbReference type="EMBL" id="QKZU01000007">
    <property type="protein sequence ID" value="PZX57081.1"/>
    <property type="molecule type" value="Genomic_DNA"/>
</dbReference>
<evidence type="ECO:0000313" key="2">
    <source>
        <dbReference type="EMBL" id="TXD79975.1"/>
    </source>
</evidence>
<protein>
    <recommendedName>
        <fullName evidence="5">CHRD domain-containing protein</fullName>
    </recommendedName>
</protein>
<dbReference type="RefSeq" id="WP_086501526.1">
    <property type="nucleotide sequence ID" value="NZ_MSSV01000008.1"/>
</dbReference>
<evidence type="ECO:0008006" key="5">
    <source>
        <dbReference type="Google" id="ProtNLM"/>
    </source>
</evidence>
<comment type="caution">
    <text evidence="1">The sequence shown here is derived from an EMBL/GenBank/DDBJ whole genome shotgun (WGS) entry which is preliminary data.</text>
</comment>
<keyword evidence="4" id="KW-1185">Reference proteome</keyword>
<reference evidence="1 3" key="1">
    <citation type="submission" date="2018-06" db="EMBL/GenBank/DDBJ databases">
        <title>Genomic Encyclopedia of Archaeal and Bacterial Type Strains, Phase II (KMG-II): from individual species to whole genera.</title>
        <authorList>
            <person name="Goeker M."/>
        </authorList>
    </citation>
    <scope>NUCLEOTIDE SEQUENCE [LARGE SCALE GENOMIC DNA]</scope>
    <source>
        <strain evidence="1 3">DSM 22686</strain>
    </source>
</reference>
<evidence type="ECO:0000313" key="1">
    <source>
        <dbReference type="EMBL" id="PZX57081.1"/>
    </source>
</evidence>
<gene>
    <name evidence="2" type="ORF">ESW18_02275</name>
    <name evidence="1" type="ORF">LV84_02213</name>
</gene>
<dbReference type="Proteomes" id="UP000321927">
    <property type="component" value="Unassembled WGS sequence"/>
</dbReference>
<accession>A0A2W7RAN8</accession>
<proteinExistence type="predicted"/>
<dbReference type="OrthoDB" id="1451403at2"/>